<accession>A0ABQ0ALS3</accession>
<reference evidence="1 2" key="1">
    <citation type="submission" date="2024-04" db="EMBL/GenBank/DDBJ databases">
        <title>Draft genome sequence of Pseudophaeobacter arcticus NBRC 116598.</title>
        <authorList>
            <person name="Miyakawa T."/>
            <person name="Kusuya Y."/>
            <person name="Miura T."/>
        </authorList>
    </citation>
    <scope>NUCLEOTIDE SEQUENCE [LARGE SCALE GENOMIC DNA]</scope>
    <source>
        <strain evidence="1 2">SU-CL00105</strain>
    </source>
</reference>
<name>A0ABQ0ALS3_9RHOB</name>
<sequence>MEGAAYRSFGQMVGRAGALGSLYHRESTVQHILIDEDGDVTAAMAPHPGQDHIPEDYWIKAVAGQEGRVKSVLMKCLVVAQVSVP</sequence>
<dbReference type="Proteomes" id="UP001441944">
    <property type="component" value="Unassembled WGS sequence"/>
</dbReference>
<organism evidence="1 2">
    <name type="scientific">Pseudophaeobacter arcticus</name>
    <dbReference type="NCBI Taxonomy" id="385492"/>
    <lineage>
        <taxon>Bacteria</taxon>
        <taxon>Pseudomonadati</taxon>
        <taxon>Pseudomonadota</taxon>
        <taxon>Alphaproteobacteria</taxon>
        <taxon>Rhodobacterales</taxon>
        <taxon>Paracoccaceae</taxon>
        <taxon>Pseudophaeobacter</taxon>
    </lineage>
</organism>
<protein>
    <submittedName>
        <fullName evidence="1">Uncharacterized protein</fullName>
    </submittedName>
</protein>
<evidence type="ECO:0000313" key="1">
    <source>
        <dbReference type="EMBL" id="GAA6196821.1"/>
    </source>
</evidence>
<dbReference type="EMBL" id="BAABWU010000007">
    <property type="protein sequence ID" value="GAA6196821.1"/>
    <property type="molecule type" value="Genomic_DNA"/>
</dbReference>
<evidence type="ECO:0000313" key="2">
    <source>
        <dbReference type="Proteomes" id="UP001441944"/>
    </source>
</evidence>
<gene>
    <name evidence="1" type="ORF">NBRC116598_22650</name>
</gene>
<comment type="caution">
    <text evidence="1">The sequence shown here is derived from an EMBL/GenBank/DDBJ whole genome shotgun (WGS) entry which is preliminary data.</text>
</comment>
<proteinExistence type="predicted"/>
<keyword evidence="2" id="KW-1185">Reference proteome</keyword>